<gene>
    <name evidence="5" type="ORF">K5P26_12690</name>
</gene>
<dbReference type="InterPro" id="IPR051540">
    <property type="entry name" value="S-2-haloacid_dehalogenase"/>
</dbReference>
<comment type="function">
    <text evidence="3">Catalyzes the hydrolytic dehalogenation of small (S)-2-haloalkanoic acids to yield the corresponding (R)-2-hydroxyalkanoic acids.</text>
</comment>
<evidence type="ECO:0000256" key="3">
    <source>
        <dbReference type="RuleBase" id="RU368077"/>
    </source>
</evidence>
<dbReference type="InterPro" id="IPR006328">
    <property type="entry name" value="2-HAD"/>
</dbReference>
<dbReference type="NCBIfam" id="TIGR01428">
    <property type="entry name" value="HAD_type_II"/>
    <property type="match status" value="1"/>
</dbReference>
<reference evidence="5" key="1">
    <citation type="submission" date="2021-08" db="EMBL/GenBank/DDBJ databases">
        <title>Sphingopyxis panaciterrulae sp. nov., isolated from the surface water of the Yellow Sea.</title>
        <authorList>
            <person name="Gao Z."/>
            <person name="Zhang D."/>
            <person name="Zhang A."/>
        </authorList>
    </citation>
    <scope>NUCLEOTIDE SEQUENCE</scope>
    <source>
        <strain evidence="5">XHP0097</strain>
    </source>
</reference>
<evidence type="ECO:0000256" key="4">
    <source>
        <dbReference type="SAM" id="SignalP"/>
    </source>
</evidence>
<proteinExistence type="inferred from homology"/>
<sequence length="255" mass="27663">MPTQTCVDRRRVLTGTTAALAFAAAPSLRAQPLGIRAVAFDAFPIFDPRSIAARAQDIYGEKGKALAAQWSAKLFGYSWLETAAGRYRDFRTIADAALRFTARSMQIPLDDSARTALVGAYDELAIWPDVPPALERLRAEGIRLAFLSNLGGATLEANIRRNDIAEFFETPLSTDRVQSFKPSPKAYAMALDAFGMPRENIGFAAFGGWDAVGATWFGYRTVWVNRFGVTPEQFDAAPAVTSRGIDGVLAMAGLS</sequence>
<keyword evidence="6" id="KW-1185">Reference proteome</keyword>
<dbReference type="PANTHER" id="PTHR43316:SF3">
    <property type="entry name" value="HALOACID DEHALOGENASE, TYPE II (AFU_ORTHOLOGUE AFUA_2G07750)-RELATED"/>
    <property type="match status" value="1"/>
</dbReference>
<dbReference type="Proteomes" id="UP001166571">
    <property type="component" value="Unassembled WGS sequence"/>
</dbReference>
<comment type="similarity">
    <text evidence="1 3">Belongs to the HAD-like hydrolase superfamily. S-2-haloalkanoic acid dehalogenase family.</text>
</comment>
<organism evidence="5 6">
    <name type="scientific">Sphingopyxis jiangsuensis</name>
    <dbReference type="NCBI Taxonomy" id="2871171"/>
    <lineage>
        <taxon>Bacteria</taxon>
        <taxon>Pseudomonadati</taxon>
        <taxon>Pseudomonadota</taxon>
        <taxon>Alphaproteobacteria</taxon>
        <taxon>Sphingomonadales</taxon>
        <taxon>Sphingomonadaceae</taxon>
        <taxon>Sphingopyxis</taxon>
    </lineage>
</organism>
<feature type="chain" id="PRO_5045089984" description="(S)-2-haloacid dehalogenase" evidence="4">
    <location>
        <begin position="31"/>
        <end position="255"/>
    </location>
</feature>
<evidence type="ECO:0000256" key="1">
    <source>
        <dbReference type="ARBA" id="ARBA00008106"/>
    </source>
</evidence>
<evidence type="ECO:0000313" key="6">
    <source>
        <dbReference type="Proteomes" id="UP001166571"/>
    </source>
</evidence>
<dbReference type="Pfam" id="PF00702">
    <property type="entry name" value="Hydrolase"/>
    <property type="match status" value="1"/>
</dbReference>
<evidence type="ECO:0000313" key="5">
    <source>
        <dbReference type="EMBL" id="MBY4637998.1"/>
    </source>
</evidence>
<dbReference type="InterPro" id="IPR006439">
    <property type="entry name" value="HAD-SF_hydro_IA"/>
</dbReference>
<feature type="signal peptide" evidence="4">
    <location>
        <begin position="1"/>
        <end position="30"/>
    </location>
</feature>
<dbReference type="InterPro" id="IPR036412">
    <property type="entry name" value="HAD-like_sf"/>
</dbReference>
<dbReference type="InterPro" id="IPR023198">
    <property type="entry name" value="PGP-like_dom2"/>
</dbReference>
<comment type="catalytic activity">
    <reaction evidence="3">
        <text>an (S)-2-haloacid + H2O = a (2R)-2-hydroxycarboxylate + a halide anion + H(+)</text>
        <dbReference type="Rhea" id="RHEA:11192"/>
        <dbReference type="ChEBI" id="CHEBI:15377"/>
        <dbReference type="ChEBI" id="CHEBI:15378"/>
        <dbReference type="ChEBI" id="CHEBI:16042"/>
        <dbReference type="ChEBI" id="CHEBI:58314"/>
        <dbReference type="ChEBI" id="CHEBI:137405"/>
        <dbReference type="EC" id="3.8.1.2"/>
    </reaction>
</comment>
<dbReference type="InterPro" id="IPR006311">
    <property type="entry name" value="TAT_signal"/>
</dbReference>
<keyword evidence="4" id="KW-0732">Signal</keyword>
<name>A0ABS7MGH8_9SPHN</name>
<dbReference type="Gene3D" id="3.40.50.1000">
    <property type="entry name" value="HAD superfamily/HAD-like"/>
    <property type="match status" value="1"/>
</dbReference>
<dbReference type="PROSITE" id="PS51318">
    <property type="entry name" value="TAT"/>
    <property type="match status" value="1"/>
</dbReference>
<dbReference type="PANTHER" id="PTHR43316">
    <property type="entry name" value="HYDROLASE, HALOACID DELAHOGENASE-RELATED"/>
    <property type="match status" value="1"/>
</dbReference>
<dbReference type="InterPro" id="IPR023214">
    <property type="entry name" value="HAD_sf"/>
</dbReference>
<comment type="caution">
    <text evidence="5">The sequence shown here is derived from an EMBL/GenBank/DDBJ whole genome shotgun (WGS) entry which is preliminary data.</text>
</comment>
<protein>
    <recommendedName>
        <fullName evidence="3">(S)-2-haloacid dehalogenase</fullName>
        <ecNumber evidence="3">3.8.1.2</ecNumber>
    </recommendedName>
    <alternativeName>
        <fullName evidence="3">2-haloalkanoic acid dehalogenase</fullName>
    </alternativeName>
    <alternativeName>
        <fullName evidence="3">Halocarboxylic acid halidohydrolase</fullName>
    </alternativeName>
    <alternativeName>
        <fullName evidence="3">L-2-haloacid dehalogenase</fullName>
    </alternativeName>
</protein>
<accession>A0ABS7MGH8</accession>
<dbReference type="EMBL" id="JAILXK010000002">
    <property type="protein sequence ID" value="MBY4637998.1"/>
    <property type="molecule type" value="Genomic_DNA"/>
</dbReference>
<evidence type="ECO:0000256" key="2">
    <source>
        <dbReference type="ARBA" id="ARBA00022801"/>
    </source>
</evidence>
<dbReference type="Gene3D" id="1.10.150.240">
    <property type="entry name" value="Putative phosphatase, domain 2"/>
    <property type="match status" value="1"/>
</dbReference>
<dbReference type="SUPFAM" id="SSF56784">
    <property type="entry name" value="HAD-like"/>
    <property type="match status" value="1"/>
</dbReference>
<dbReference type="NCBIfam" id="TIGR01493">
    <property type="entry name" value="HAD-SF-IA-v2"/>
    <property type="match status" value="1"/>
</dbReference>
<dbReference type="PRINTS" id="PR00413">
    <property type="entry name" value="HADHALOGNASE"/>
</dbReference>
<keyword evidence="2 3" id="KW-0378">Hydrolase</keyword>
<dbReference type="CDD" id="cd02588">
    <property type="entry name" value="HAD_L2-DEX"/>
    <property type="match status" value="1"/>
</dbReference>
<dbReference type="EC" id="3.8.1.2" evidence="3"/>